<organism evidence="1">
    <name type="scientific">marine metagenome</name>
    <dbReference type="NCBI Taxonomy" id="408172"/>
    <lineage>
        <taxon>unclassified sequences</taxon>
        <taxon>metagenomes</taxon>
        <taxon>ecological metagenomes</taxon>
    </lineage>
</organism>
<dbReference type="EMBL" id="UINC01043095">
    <property type="protein sequence ID" value="SVB46640.1"/>
    <property type="molecule type" value="Genomic_DNA"/>
</dbReference>
<reference evidence="1" key="1">
    <citation type="submission" date="2018-05" db="EMBL/GenBank/DDBJ databases">
        <authorList>
            <person name="Lanie J.A."/>
            <person name="Ng W.-L."/>
            <person name="Kazmierczak K.M."/>
            <person name="Andrzejewski T.M."/>
            <person name="Davidsen T.M."/>
            <person name="Wayne K.J."/>
            <person name="Tettelin H."/>
            <person name="Glass J.I."/>
            <person name="Rusch D."/>
            <person name="Podicherti R."/>
            <person name="Tsui H.-C.T."/>
            <person name="Winkler M.E."/>
        </authorList>
    </citation>
    <scope>NUCLEOTIDE SEQUENCE</scope>
</reference>
<dbReference type="AlphaFoldDB" id="A0A382E7L9"/>
<evidence type="ECO:0000313" key="1">
    <source>
        <dbReference type="EMBL" id="SVB46640.1"/>
    </source>
</evidence>
<gene>
    <name evidence="1" type="ORF">METZ01_LOCUS199494</name>
</gene>
<proteinExistence type="predicted"/>
<name>A0A382E7L9_9ZZZZ</name>
<accession>A0A382E7L9</accession>
<sequence length="62" mass="7490">METELEKIQQNVIERQLAYQRKLEKALKIADDCSQSLKKIVDLQDEYYKKRIYVRDWTVGLN</sequence>
<protein>
    <submittedName>
        <fullName evidence="1">Uncharacterized protein</fullName>
    </submittedName>
</protein>